<reference evidence="1" key="1">
    <citation type="submission" date="2021-03" db="EMBL/GenBank/DDBJ databases">
        <title>Genomic Encyclopedia of Type Strains, Phase IV (KMG-IV): sequencing the most valuable type-strain genomes for metagenomic binning, comparative biology and taxonomic classification.</title>
        <authorList>
            <person name="Goeker M."/>
        </authorList>
    </citation>
    <scope>NUCLEOTIDE SEQUENCE</scope>
    <source>
        <strain evidence="1">DSM 18131</strain>
    </source>
</reference>
<dbReference type="EC" id="3.4.13.21" evidence="1"/>
<comment type="caution">
    <text evidence="1">The sequence shown here is derived from an EMBL/GenBank/DDBJ whole genome shotgun (WGS) entry which is preliminary data.</text>
</comment>
<sequence length="233" mass="25228">MLNLILYSDQIFPDCSAIDRRLVELLKAQGTGNRLAYVASGPEPDRYFFTNAQSYYDRSDLDLPLFFDLDEPHAEEEIAALFACDAIHLAGGHTGEFLERLKRGGMLERLRNWALAGGILVGVSAGAILMAPTIATDALFVGRKPEDITDGDALDLVQFEFFPHLSDDAAYLPALLRYSMHTARPIVACNDSDGIVVTGGRVECVGNPLWIYGGAVLAAGEIELDGLSVAHGL</sequence>
<evidence type="ECO:0000313" key="1">
    <source>
        <dbReference type="EMBL" id="MBP1873905.1"/>
    </source>
</evidence>
<proteinExistence type="predicted"/>
<name>A0ACC5SYK9_ENSAD</name>
<keyword evidence="1" id="KW-0378">Hydrolase</keyword>
<dbReference type="Proteomes" id="UP000823773">
    <property type="component" value="Unassembled WGS sequence"/>
</dbReference>
<protein>
    <submittedName>
        <fullName evidence="1">Dipeptidase E</fullName>
        <ecNumber evidence="1">3.4.13.21</ecNumber>
    </submittedName>
</protein>
<dbReference type="EMBL" id="JAGGJR010000005">
    <property type="protein sequence ID" value="MBP1873905.1"/>
    <property type="molecule type" value="Genomic_DNA"/>
</dbReference>
<keyword evidence="2" id="KW-1185">Reference proteome</keyword>
<accession>A0ACC5SYK9</accession>
<evidence type="ECO:0000313" key="2">
    <source>
        <dbReference type="Proteomes" id="UP000823773"/>
    </source>
</evidence>
<gene>
    <name evidence="1" type="ORF">J2Z19_003624</name>
</gene>
<keyword evidence="1" id="KW-0224">Dipeptidase</keyword>
<keyword evidence="1" id="KW-0645">Protease</keyword>
<organism evidence="1 2">
    <name type="scientific">Ensifer adhaerens</name>
    <name type="common">Sinorhizobium morelense</name>
    <dbReference type="NCBI Taxonomy" id="106592"/>
    <lineage>
        <taxon>Bacteria</taxon>
        <taxon>Pseudomonadati</taxon>
        <taxon>Pseudomonadota</taxon>
        <taxon>Alphaproteobacteria</taxon>
        <taxon>Hyphomicrobiales</taxon>
        <taxon>Rhizobiaceae</taxon>
        <taxon>Sinorhizobium/Ensifer group</taxon>
        <taxon>Ensifer</taxon>
    </lineage>
</organism>